<dbReference type="WBParaSite" id="JU765_v2.g19679.t2">
    <property type="protein sequence ID" value="JU765_v2.g19679.t2"/>
    <property type="gene ID" value="JU765_v2.g19679"/>
</dbReference>
<name>A0AC34QUV0_9BILA</name>
<evidence type="ECO:0000313" key="2">
    <source>
        <dbReference type="WBParaSite" id="JU765_v2.g19679.t2"/>
    </source>
</evidence>
<organism evidence="1 2">
    <name type="scientific">Panagrolaimus sp. JU765</name>
    <dbReference type="NCBI Taxonomy" id="591449"/>
    <lineage>
        <taxon>Eukaryota</taxon>
        <taxon>Metazoa</taxon>
        <taxon>Ecdysozoa</taxon>
        <taxon>Nematoda</taxon>
        <taxon>Chromadorea</taxon>
        <taxon>Rhabditida</taxon>
        <taxon>Tylenchina</taxon>
        <taxon>Panagrolaimomorpha</taxon>
        <taxon>Panagrolaimoidea</taxon>
        <taxon>Panagrolaimidae</taxon>
        <taxon>Panagrolaimus</taxon>
    </lineage>
</organism>
<protein>
    <submittedName>
        <fullName evidence="2">G2/mitotic-specific cyclin-B3</fullName>
    </submittedName>
</protein>
<proteinExistence type="predicted"/>
<reference evidence="2" key="1">
    <citation type="submission" date="2022-11" db="UniProtKB">
        <authorList>
            <consortium name="WormBaseParasite"/>
        </authorList>
    </citation>
    <scope>IDENTIFICATION</scope>
</reference>
<dbReference type="Proteomes" id="UP000887576">
    <property type="component" value="Unplaced"/>
</dbReference>
<sequence>MMLRNKTVINENVNAKENHKGEKRTKISANNVGPEAKRIALTDISQSFSNNVLIDSTKKTYDQKPKVRMPGKQFVIKEDDENLYCEKKPSLLDIKPVKAAVVDDVWADYDFDKECAHDFTSVSEYAWDIFMYYKIRQSQFPIDNYLRRQRHISPDMRAMVINWLVGVQEQFELNHETLYLAVKILDLYLDKTRSEEQFELNHETLYLAVKILDLYLDKTRSEVKRRDLQLIGGTAVFLVSKYDERVAPLIDDILFLCDDSYKMEEVLRMELVLYNTVGYDLGVPLSYRFLRRFSRVIKGDMATLTLARYILETSLMFYEYVGVKDDLMAAGALLLALRMKKIGDWDFRLVKYSGYTGYTLDQVEPLMWTLNHMIIKRKADYDKLETIYLKYSHEIFFEVALTNSLPDIFPLSEPIQPPPYLSFH</sequence>
<accession>A0AC34QUV0</accession>
<evidence type="ECO:0000313" key="1">
    <source>
        <dbReference type="Proteomes" id="UP000887576"/>
    </source>
</evidence>